<reference evidence="1" key="1">
    <citation type="submission" date="2023-07" db="EMBL/GenBank/DDBJ databases">
        <title>Genomic Encyclopedia of Type Strains, Phase IV (KMG-IV): sequencing the most valuable type-strain genomes for metagenomic binning, comparative biology and taxonomic classification.</title>
        <authorList>
            <person name="Goeker M."/>
        </authorList>
    </citation>
    <scope>NUCLEOTIDE SEQUENCE</scope>
    <source>
        <strain evidence="1">DSM 19569</strain>
    </source>
</reference>
<dbReference type="RefSeq" id="WP_007559489.1">
    <property type="nucleotide sequence ID" value="NZ_CP033231.1"/>
</dbReference>
<gene>
    <name evidence="2" type="ORF">ABS770_04335</name>
    <name evidence="1" type="ORF">QO001_005419</name>
</gene>
<dbReference type="GeneID" id="90830804"/>
<dbReference type="EMBL" id="JBELQD010000002">
    <property type="protein sequence ID" value="MER2287476.1"/>
    <property type="molecule type" value="Genomic_DNA"/>
</dbReference>
<accession>A0AAJ1U1X1</accession>
<evidence type="ECO:0000313" key="2">
    <source>
        <dbReference type="EMBL" id="MER2287476.1"/>
    </source>
</evidence>
<organism evidence="1 3">
    <name type="scientific">Methylobacterium brachiatum</name>
    <dbReference type="NCBI Taxonomy" id="269660"/>
    <lineage>
        <taxon>Bacteria</taxon>
        <taxon>Pseudomonadati</taxon>
        <taxon>Pseudomonadota</taxon>
        <taxon>Alphaproteobacteria</taxon>
        <taxon>Hyphomicrobiales</taxon>
        <taxon>Methylobacteriaceae</taxon>
        <taxon>Methylobacterium</taxon>
    </lineage>
</organism>
<dbReference type="Proteomes" id="UP001432995">
    <property type="component" value="Unassembled WGS sequence"/>
</dbReference>
<evidence type="ECO:0000313" key="3">
    <source>
        <dbReference type="Proteomes" id="UP001223420"/>
    </source>
</evidence>
<comment type="caution">
    <text evidence="1">The sequence shown here is derived from an EMBL/GenBank/DDBJ whole genome shotgun (WGS) entry which is preliminary data.</text>
</comment>
<sequence>MSVDSAAFVAIWFLLLAVILAAASRTRFPGRLDRPIPQPLRLDPVDYDVDGPVIDLEPA</sequence>
<proteinExistence type="predicted"/>
<dbReference type="EMBL" id="JAUSWL010000014">
    <property type="protein sequence ID" value="MDQ0546468.1"/>
    <property type="molecule type" value="Genomic_DNA"/>
</dbReference>
<keyword evidence="4" id="KW-1185">Reference proteome</keyword>
<evidence type="ECO:0000313" key="4">
    <source>
        <dbReference type="Proteomes" id="UP001432995"/>
    </source>
</evidence>
<dbReference type="AlphaFoldDB" id="A0AAJ1U1X1"/>
<name>A0AAJ1U1X1_9HYPH</name>
<reference evidence="2" key="2">
    <citation type="submission" date="2024-06" db="EMBL/GenBank/DDBJ databases">
        <authorList>
            <person name="Campbell A.G."/>
        </authorList>
    </citation>
    <scope>NUCLEOTIDE SEQUENCE</scope>
    <source>
        <strain evidence="2">EM17</strain>
    </source>
</reference>
<evidence type="ECO:0000313" key="1">
    <source>
        <dbReference type="EMBL" id="MDQ0546468.1"/>
    </source>
</evidence>
<protein>
    <submittedName>
        <fullName evidence="1">Uncharacterized protein</fullName>
    </submittedName>
</protein>
<dbReference type="Proteomes" id="UP001223420">
    <property type="component" value="Unassembled WGS sequence"/>
</dbReference>